<dbReference type="EMBL" id="SOAU01000001">
    <property type="protein sequence ID" value="TDT15896.1"/>
    <property type="molecule type" value="Genomic_DNA"/>
</dbReference>
<evidence type="ECO:0000313" key="3">
    <source>
        <dbReference type="EMBL" id="TDT15896.1"/>
    </source>
</evidence>
<keyword evidence="2" id="KW-0732">Signal</keyword>
<dbReference type="InterPro" id="IPR007612">
    <property type="entry name" value="LOR"/>
</dbReference>
<evidence type="ECO:0000256" key="2">
    <source>
        <dbReference type="SAM" id="SignalP"/>
    </source>
</evidence>
<comment type="similarity">
    <text evidence="1">Belongs to the LOR family.</text>
</comment>
<dbReference type="Gene3D" id="2.40.160.200">
    <property type="entry name" value="LURP1-related"/>
    <property type="match status" value="1"/>
</dbReference>
<organism evidence="3 4">
    <name type="scientific">Ilumatobacter fluminis</name>
    <dbReference type="NCBI Taxonomy" id="467091"/>
    <lineage>
        <taxon>Bacteria</taxon>
        <taxon>Bacillati</taxon>
        <taxon>Actinomycetota</taxon>
        <taxon>Acidimicrobiia</taxon>
        <taxon>Acidimicrobiales</taxon>
        <taxon>Ilumatobacteraceae</taxon>
        <taxon>Ilumatobacter</taxon>
    </lineage>
</organism>
<dbReference type="Pfam" id="PF04525">
    <property type="entry name" value="LOR"/>
    <property type="match status" value="1"/>
</dbReference>
<reference evidence="3 4" key="1">
    <citation type="submission" date="2019-03" db="EMBL/GenBank/DDBJ databases">
        <title>Sequencing the genomes of 1000 actinobacteria strains.</title>
        <authorList>
            <person name="Klenk H.-P."/>
        </authorList>
    </citation>
    <scope>NUCLEOTIDE SEQUENCE [LARGE SCALE GENOMIC DNA]</scope>
    <source>
        <strain evidence="3 4">DSM 18936</strain>
    </source>
</reference>
<sequence length="205" mass="22318">MPRRIGRRAAAPVARRPLAAAAATGAVVGAASGGRRRGGAGPAANRYQMRQRMFALGDDFFITDEQGNRAFKVDGKVLRVRSTLKFETPDGRELYKIQEKIARIRDSMTIERADGSAAAKVHNALITPLRDRWTIDVPGGADMSTKGNIVNHEYTISQGGATVATVSRRWFRVRDTYGVEIAPGQDDALLLAITVVIDMMAHQGR</sequence>
<proteinExistence type="inferred from homology"/>
<feature type="signal peptide" evidence="2">
    <location>
        <begin position="1"/>
        <end position="22"/>
    </location>
</feature>
<dbReference type="InterPro" id="IPR038595">
    <property type="entry name" value="LOR_sf"/>
</dbReference>
<dbReference type="AlphaFoldDB" id="A0A4R7I036"/>
<dbReference type="InterPro" id="IPR025659">
    <property type="entry name" value="Tubby-like_C"/>
</dbReference>
<evidence type="ECO:0000256" key="1">
    <source>
        <dbReference type="ARBA" id="ARBA00005437"/>
    </source>
</evidence>
<accession>A0A4R7I036</accession>
<evidence type="ECO:0000313" key="4">
    <source>
        <dbReference type="Proteomes" id="UP000294558"/>
    </source>
</evidence>
<comment type="caution">
    <text evidence="3">The sequence shown here is derived from an EMBL/GenBank/DDBJ whole genome shotgun (WGS) entry which is preliminary data.</text>
</comment>
<name>A0A4R7I036_9ACTN</name>
<gene>
    <name evidence="3" type="ORF">BDK89_1476</name>
</gene>
<dbReference type="RefSeq" id="WP_208293999.1">
    <property type="nucleotide sequence ID" value="NZ_SOAU01000001.1"/>
</dbReference>
<protein>
    <submittedName>
        <fullName evidence="3">Uncharacterized protein YxjI</fullName>
    </submittedName>
</protein>
<keyword evidence="4" id="KW-1185">Reference proteome</keyword>
<feature type="chain" id="PRO_5020787866" evidence="2">
    <location>
        <begin position="23"/>
        <end position="205"/>
    </location>
</feature>
<dbReference type="Proteomes" id="UP000294558">
    <property type="component" value="Unassembled WGS sequence"/>
</dbReference>
<dbReference type="SUPFAM" id="SSF54518">
    <property type="entry name" value="Tubby C-terminal domain-like"/>
    <property type="match status" value="1"/>
</dbReference>